<keyword evidence="5" id="KW-0723">Serine/threonine-protein kinase</keyword>
<evidence type="ECO:0000259" key="6">
    <source>
        <dbReference type="PROSITE" id="PS50011"/>
    </source>
</evidence>
<dbReference type="Gene3D" id="1.10.510.10">
    <property type="entry name" value="Transferase(Phosphotransferase) domain 1"/>
    <property type="match status" value="1"/>
</dbReference>
<evidence type="ECO:0000256" key="4">
    <source>
        <dbReference type="PROSITE-ProRule" id="PRU10141"/>
    </source>
</evidence>
<dbReference type="GeneID" id="94845165"/>
<keyword evidence="2 4" id="KW-0547">Nucleotide-binding</keyword>
<comment type="similarity">
    <text evidence="5">Belongs to the protein kinase superfamily.</text>
</comment>
<reference evidence="7" key="1">
    <citation type="submission" date="2016-10" db="EMBL/GenBank/DDBJ databases">
        <authorList>
            <person name="Benchimol M."/>
            <person name="Almeida L.G."/>
            <person name="Vasconcelos A.T."/>
            <person name="Perreira-Neves A."/>
            <person name="Rosa I.A."/>
            <person name="Tasca T."/>
            <person name="Bogo M.R."/>
            <person name="de Souza W."/>
        </authorList>
    </citation>
    <scope>NUCLEOTIDE SEQUENCE [LARGE SCALE GENOMIC DNA]</scope>
    <source>
        <strain evidence="7">K</strain>
    </source>
</reference>
<dbReference type="InterPro" id="IPR050235">
    <property type="entry name" value="CK1_Ser-Thr_kinase"/>
</dbReference>
<dbReference type="AlphaFoldDB" id="A0A1J4JFJ3"/>
<dbReference type="OrthoDB" id="5800476at2759"/>
<evidence type="ECO:0000256" key="3">
    <source>
        <dbReference type="ARBA" id="ARBA00022840"/>
    </source>
</evidence>
<dbReference type="SUPFAM" id="SSF56112">
    <property type="entry name" value="Protein kinase-like (PK-like)"/>
    <property type="match status" value="1"/>
</dbReference>
<dbReference type="InterPro" id="IPR017441">
    <property type="entry name" value="Protein_kinase_ATP_BS"/>
</dbReference>
<dbReference type="CDD" id="cd14016">
    <property type="entry name" value="STKc_CK1"/>
    <property type="match status" value="1"/>
</dbReference>
<sequence>MADLRIGSRYRMKKKIGGGSFGEIYIGEDLKTHEIVAIKLESQQSKPPQLFGESKIYKILAGGVGIPFLKWFGTEGDYNVMVIELLGKSLEDLFVMCHHKFTLKTVLMIADQLLERIEFFHSKGLLHRDMKPDNFCIGKGKKQNQIHIIDYGLSKKYIDSHRKTHIPFREGKSLTGTARYSSINTHLGIEQSRRDDLEGIAYILIYFLKGKLPWQGLPARNKKEKYEMISEKKIATPANVLCADLPQEFSFFLNDVRKLDFQEKPNYSQYREVFRSLFLREGYLYDYQYDWIIQIQQQQTENQFSFPSMGIIHTNPNPINNPLTNPNYNSQLSPNLNPNLNTNLNTNLNPNINISINCTPNLNVVNNVKPNGYSNDANEFKSKNIHMNYANNYSSANLHSTIKKGNDELKPQPLIKQASVPISLQTKTKTYKAFAHSKNYITTGYENSPTPKKAKPIPEPVWMRSVNKSPYKSPYLKY</sequence>
<dbReference type="PROSITE" id="PS00108">
    <property type="entry name" value="PROTEIN_KINASE_ST"/>
    <property type="match status" value="1"/>
</dbReference>
<keyword evidence="7" id="KW-0418">Kinase</keyword>
<dbReference type="Pfam" id="PF00069">
    <property type="entry name" value="Pkinase"/>
    <property type="match status" value="1"/>
</dbReference>
<dbReference type="Proteomes" id="UP000179807">
    <property type="component" value="Unassembled WGS sequence"/>
</dbReference>
<dbReference type="RefSeq" id="XP_068351051.1">
    <property type="nucleotide sequence ID" value="XM_068510461.1"/>
</dbReference>
<dbReference type="InterPro" id="IPR011009">
    <property type="entry name" value="Kinase-like_dom_sf"/>
</dbReference>
<dbReference type="InterPro" id="IPR000719">
    <property type="entry name" value="Prot_kinase_dom"/>
</dbReference>
<proteinExistence type="inferred from homology"/>
<evidence type="ECO:0000313" key="8">
    <source>
        <dbReference type="Proteomes" id="UP000179807"/>
    </source>
</evidence>
<dbReference type="EMBL" id="MLAK01001086">
    <property type="protein sequence ID" value="OHS97914.1"/>
    <property type="molecule type" value="Genomic_DNA"/>
</dbReference>
<dbReference type="GO" id="GO:0005524">
    <property type="term" value="F:ATP binding"/>
    <property type="evidence" value="ECO:0007669"/>
    <property type="project" value="UniProtKB-UniRule"/>
</dbReference>
<dbReference type="GO" id="GO:0004674">
    <property type="term" value="F:protein serine/threonine kinase activity"/>
    <property type="evidence" value="ECO:0007669"/>
    <property type="project" value="UniProtKB-KW"/>
</dbReference>
<dbReference type="PANTHER" id="PTHR11909">
    <property type="entry name" value="CASEIN KINASE-RELATED"/>
    <property type="match status" value="1"/>
</dbReference>
<evidence type="ECO:0000256" key="5">
    <source>
        <dbReference type="RuleBase" id="RU000304"/>
    </source>
</evidence>
<dbReference type="FunFam" id="1.10.510.10:FF:000596">
    <property type="entry name" value="CK1 family protein kinase"/>
    <property type="match status" value="1"/>
</dbReference>
<dbReference type="VEuPathDB" id="TrichDB:TRFO_35792"/>
<evidence type="ECO:0000256" key="2">
    <source>
        <dbReference type="ARBA" id="ARBA00022741"/>
    </source>
</evidence>
<feature type="domain" description="Protein kinase" evidence="6">
    <location>
        <begin position="10"/>
        <end position="279"/>
    </location>
</feature>
<keyword evidence="8" id="KW-1185">Reference proteome</keyword>
<keyword evidence="7" id="KW-0808">Transferase</keyword>
<keyword evidence="3 4" id="KW-0067">ATP-binding</keyword>
<dbReference type="InterPro" id="IPR008271">
    <property type="entry name" value="Ser/Thr_kinase_AS"/>
</dbReference>
<dbReference type="SMART" id="SM00220">
    <property type="entry name" value="S_TKc"/>
    <property type="match status" value="1"/>
</dbReference>
<accession>A0A1J4JFJ3</accession>
<dbReference type="EC" id="2.7.11.1" evidence="1"/>
<gene>
    <name evidence="7" type="primary">hhp1</name>
    <name evidence="7" type="ORF">TRFO_35792</name>
</gene>
<evidence type="ECO:0000256" key="1">
    <source>
        <dbReference type="ARBA" id="ARBA00012513"/>
    </source>
</evidence>
<evidence type="ECO:0000313" key="7">
    <source>
        <dbReference type="EMBL" id="OHS97914.1"/>
    </source>
</evidence>
<organism evidence="7 8">
    <name type="scientific">Tritrichomonas foetus</name>
    <dbReference type="NCBI Taxonomy" id="1144522"/>
    <lineage>
        <taxon>Eukaryota</taxon>
        <taxon>Metamonada</taxon>
        <taxon>Parabasalia</taxon>
        <taxon>Tritrichomonadida</taxon>
        <taxon>Tritrichomonadidae</taxon>
        <taxon>Tritrichomonas</taxon>
    </lineage>
</organism>
<protein>
    <recommendedName>
        <fullName evidence="1">non-specific serine/threonine protein kinase</fullName>
        <ecNumber evidence="1">2.7.11.1</ecNumber>
    </recommendedName>
</protein>
<feature type="binding site" evidence="4">
    <location>
        <position position="39"/>
    </location>
    <ligand>
        <name>ATP</name>
        <dbReference type="ChEBI" id="CHEBI:30616"/>
    </ligand>
</feature>
<name>A0A1J4JFJ3_9EUKA</name>
<dbReference type="PROSITE" id="PS50011">
    <property type="entry name" value="PROTEIN_KINASE_DOM"/>
    <property type="match status" value="1"/>
</dbReference>
<comment type="caution">
    <text evidence="7">The sequence shown here is derived from an EMBL/GenBank/DDBJ whole genome shotgun (WGS) entry which is preliminary data.</text>
</comment>
<dbReference type="PROSITE" id="PS00107">
    <property type="entry name" value="PROTEIN_KINASE_ATP"/>
    <property type="match status" value="1"/>
</dbReference>